<sequence>MEIKELFKFLPFMCAGEIHVLDKNGNKIKTYVFSDKNASNQLDCLSRFSKAVATVDASLREGETTSGTVSYLP</sequence>
<gene>
    <name evidence="1" type="ORF">CHU92_00175</name>
</gene>
<dbReference type="EMBL" id="NOXV01000023">
    <property type="protein sequence ID" value="OYQ50031.1"/>
    <property type="molecule type" value="Genomic_DNA"/>
</dbReference>
<dbReference type="Proteomes" id="UP000216605">
    <property type="component" value="Unassembled WGS sequence"/>
</dbReference>
<keyword evidence="2" id="KW-1185">Reference proteome</keyword>
<reference evidence="1 2" key="1">
    <citation type="submission" date="2017-07" db="EMBL/GenBank/DDBJ databases">
        <title>Flavobacterium cyanobacteriorum sp. nov., isolated from cyanobacterial aggregates in a eutrophic lake.</title>
        <authorList>
            <person name="Cai H."/>
        </authorList>
    </citation>
    <scope>NUCLEOTIDE SEQUENCE [LARGE SCALE GENOMIC DNA]</scope>
    <source>
        <strain evidence="1 2">TH021</strain>
    </source>
</reference>
<evidence type="ECO:0000313" key="1">
    <source>
        <dbReference type="EMBL" id="OYQ50031.1"/>
    </source>
</evidence>
<dbReference type="RefSeq" id="WP_094411415.1">
    <property type="nucleotide sequence ID" value="NZ_NOXV01000023.1"/>
</dbReference>
<protein>
    <submittedName>
        <fullName evidence="1">Uncharacterized protein</fullName>
    </submittedName>
</protein>
<proteinExistence type="predicted"/>
<name>A0A256A8P5_9FLAO</name>
<accession>A0A256A8P5</accession>
<organism evidence="1 2">
    <name type="scientific">Flavobacterium cyanobacteriorum</name>
    <dbReference type="NCBI Taxonomy" id="2022802"/>
    <lineage>
        <taxon>Bacteria</taxon>
        <taxon>Pseudomonadati</taxon>
        <taxon>Bacteroidota</taxon>
        <taxon>Flavobacteriia</taxon>
        <taxon>Flavobacteriales</taxon>
        <taxon>Flavobacteriaceae</taxon>
        <taxon>Flavobacterium</taxon>
    </lineage>
</organism>
<comment type="caution">
    <text evidence="1">The sequence shown here is derived from an EMBL/GenBank/DDBJ whole genome shotgun (WGS) entry which is preliminary data.</text>
</comment>
<dbReference type="AlphaFoldDB" id="A0A256A8P5"/>
<evidence type="ECO:0000313" key="2">
    <source>
        <dbReference type="Proteomes" id="UP000216605"/>
    </source>
</evidence>